<gene>
    <name evidence="12" type="ORF">PC117_g4812</name>
</gene>
<feature type="compositionally biased region" description="Polar residues" evidence="9">
    <location>
        <begin position="666"/>
        <end position="675"/>
    </location>
</feature>
<dbReference type="PANTHER" id="PTHR24356">
    <property type="entry name" value="SERINE/THREONINE-PROTEIN KINASE"/>
    <property type="match status" value="1"/>
</dbReference>
<dbReference type="SMART" id="SM00220">
    <property type="entry name" value="S_TKc"/>
    <property type="match status" value="1"/>
</dbReference>
<dbReference type="EMBL" id="RCMK01000079">
    <property type="protein sequence ID" value="KAG2949997.1"/>
    <property type="molecule type" value="Genomic_DNA"/>
</dbReference>
<dbReference type="SUPFAM" id="SSF56112">
    <property type="entry name" value="Protein kinase-like (PK-like)"/>
    <property type="match status" value="1"/>
</dbReference>
<dbReference type="InterPro" id="IPR000719">
    <property type="entry name" value="Prot_kinase_dom"/>
</dbReference>
<dbReference type="GO" id="GO:0005524">
    <property type="term" value="F:ATP binding"/>
    <property type="evidence" value="ECO:0007669"/>
    <property type="project" value="UniProtKB-KW"/>
</dbReference>
<dbReference type="Proteomes" id="UP000736787">
    <property type="component" value="Unassembled WGS sequence"/>
</dbReference>
<dbReference type="Pfam" id="PF00069">
    <property type="entry name" value="Pkinase"/>
    <property type="match status" value="1"/>
</dbReference>
<dbReference type="EC" id="2.7.11.1" evidence="1"/>
<dbReference type="GO" id="GO:0035556">
    <property type="term" value="P:intracellular signal transduction"/>
    <property type="evidence" value="ECO:0007669"/>
    <property type="project" value="TreeGrafter"/>
</dbReference>
<keyword evidence="2" id="KW-0723">Serine/threonine-protein kinase</keyword>
<evidence type="ECO:0000313" key="13">
    <source>
        <dbReference type="Proteomes" id="UP000736787"/>
    </source>
</evidence>
<name>A0A8T1EC11_9STRA</name>
<evidence type="ECO:0000256" key="8">
    <source>
        <dbReference type="ARBA" id="ARBA00048679"/>
    </source>
</evidence>
<dbReference type="VEuPathDB" id="FungiDB:PC110_g18456"/>
<dbReference type="InterPro" id="IPR000961">
    <property type="entry name" value="AGC-kinase_C"/>
</dbReference>
<feature type="domain" description="AGC-kinase C-terminal" evidence="11">
    <location>
        <begin position="619"/>
        <end position="676"/>
    </location>
</feature>
<dbReference type="InterPro" id="IPR050236">
    <property type="entry name" value="Ser_Thr_kinase_AGC"/>
</dbReference>
<protein>
    <recommendedName>
        <fullName evidence="1">non-specific serine/threonine protein kinase</fullName>
        <ecNumber evidence="1">2.7.11.1</ecNumber>
    </recommendedName>
</protein>
<evidence type="ECO:0000256" key="1">
    <source>
        <dbReference type="ARBA" id="ARBA00012513"/>
    </source>
</evidence>
<keyword evidence="5" id="KW-0418">Kinase</keyword>
<sequence length="809" mass="89343">MAERPQQLALARVAELEFPTDGSGRRTSASSTSSSDMERLHEELQLEIKPQRLQRQYTLNVPPFSAGGDQISRTGLLDAAPDVLEDVLTRWEINQVKWRRSATGDGNQDFSTEDDTATVVEDGEDPFEDVQRAETFDVTFGDGFLGLEFVVDALRSKVMIKSVHMETWTTVVLSIPPGVTITRGLTVDAVNGRDASAMSPEDVLDNLQFSRRPMTVKFRRPTKSAVVCKLCETKMDANSLDEHTNYCVLSKRVELEADVINDSLVKFTASINAALAAEAMRPMFNQDEVHIYHALRVVAIQASTCDVTSVDAFALCARLVKIIDRIRQQEVEMFERGDKYCSKLRTLIHAKMSKMRASHKAMLKQAPAEAERLPLKRTKSLENIENSDGLRTSRRTSLKSASFRVSIRDFHIVKPISKGAFGKVYLARKKTTGDQYAIKVLAKEHLLRKKQIQQIETERNILASVVSPFVVKLFWTFQTKRNLFLVMEYLPGGDFMSLLECIVQLEEQVACVYIAEIAIALNHLHTKGCVHRDLKPDNILLSSTGHIKLTDFGLSEEAMAMSDTDSEPDDESMTQAPDVLVPIPLEEAPSAPPENHKLLDPDPSTRMGWEGIKLHSFFDGINWDTILESVPPFVPTLEGPNDTSYFNNRNLTDVFIDDDEFDVGSPSASSSQNIDSGPESDEQPASLSDPKGDEDFEAGDNNTSTAPVATADVDMSWGTAGALGTLDGVDAAHDEFVGDGVQTEDNNSIFRFPSGMYGSPDDSNLSDAFRSFSFTNMNALAAASQAEADIMITDTEQQTVDASGPSILI</sequence>
<evidence type="ECO:0000256" key="7">
    <source>
        <dbReference type="ARBA" id="ARBA00047899"/>
    </source>
</evidence>
<reference evidence="12" key="1">
    <citation type="submission" date="2018-10" db="EMBL/GenBank/DDBJ databases">
        <title>Effector identification in a new, highly contiguous assembly of the strawberry crown rot pathogen Phytophthora cactorum.</title>
        <authorList>
            <person name="Armitage A.D."/>
            <person name="Nellist C.F."/>
            <person name="Bates H."/>
            <person name="Vickerstaff R.J."/>
            <person name="Harrison R.J."/>
        </authorList>
    </citation>
    <scope>NUCLEOTIDE SEQUENCE</scope>
    <source>
        <strain evidence="12">4040</strain>
    </source>
</reference>
<evidence type="ECO:0000256" key="3">
    <source>
        <dbReference type="ARBA" id="ARBA00022679"/>
    </source>
</evidence>
<feature type="domain" description="Protein kinase" evidence="10">
    <location>
        <begin position="410"/>
        <end position="809"/>
    </location>
</feature>
<dbReference type="PROSITE" id="PS00108">
    <property type="entry name" value="PROTEIN_KINASE_ST"/>
    <property type="match status" value="1"/>
</dbReference>
<accession>A0A8T1EC11</accession>
<dbReference type="Gene3D" id="1.10.510.10">
    <property type="entry name" value="Transferase(Phosphotransferase) domain 1"/>
    <property type="match status" value="2"/>
</dbReference>
<keyword evidence="4" id="KW-0547">Nucleotide-binding</keyword>
<evidence type="ECO:0000256" key="6">
    <source>
        <dbReference type="ARBA" id="ARBA00022840"/>
    </source>
</evidence>
<feature type="region of interest" description="Disordered" evidence="9">
    <location>
        <begin position="659"/>
        <end position="708"/>
    </location>
</feature>
<evidence type="ECO:0000259" key="10">
    <source>
        <dbReference type="PROSITE" id="PS50011"/>
    </source>
</evidence>
<evidence type="ECO:0000256" key="2">
    <source>
        <dbReference type="ARBA" id="ARBA00022527"/>
    </source>
</evidence>
<comment type="catalytic activity">
    <reaction evidence="7">
        <text>L-threonyl-[protein] + ATP = O-phospho-L-threonyl-[protein] + ADP + H(+)</text>
        <dbReference type="Rhea" id="RHEA:46608"/>
        <dbReference type="Rhea" id="RHEA-COMP:11060"/>
        <dbReference type="Rhea" id="RHEA-COMP:11605"/>
        <dbReference type="ChEBI" id="CHEBI:15378"/>
        <dbReference type="ChEBI" id="CHEBI:30013"/>
        <dbReference type="ChEBI" id="CHEBI:30616"/>
        <dbReference type="ChEBI" id="CHEBI:61977"/>
        <dbReference type="ChEBI" id="CHEBI:456216"/>
        <dbReference type="EC" id="2.7.11.1"/>
    </reaction>
</comment>
<dbReference type="FunFam" id="3.30.200.20:FF:000042">
    <property type="entry name" value="Aurora kinase A"/>
    <property type="match status" value="1"/>
</dbReference>
<evidence type="ECO:0000313" key="12">
    <source>
        <dbReference type="EMBL" id="KAG2949997.1"/>
    </source>
</evidence>
<proteinExistence type="predicted"/>
<evidence type="ECO:0000256" key="5">
    <source>
        <dbReference type="ARBA" id="ARBA00022777"/>
    </source>
</evidence>
<feature type="compositionally biased region" description="Low complexity" evidence="9">
    <location>
        <begin position="25"/>
        <end position="35"/>
    </location>
</feature>
<organism evidence="12 13">
    <name type="scientific">Phytophthora cactorum</name>
    <dbReference type="NCBI Taxonomy" id="29920"/>
    <lineage>
        <taxon>Eukaryota</taxon>
        <taxon>Sar</taxon>
        <taxon>Stramenopiles</taxon>
        <taxon>Oomycota</taxon>
        <taxon>Peronosporomycetes</taxon>
        <taxon>Peronosporales</taxon>
        <taxon>Peronosporaceae</taxon>
        <taxon>Phytophthora</taxon>
    </lineage>
</organism>
<keyword evidence="6" id="KW-0067">ATP-binding</keyword>
<evidence type="ECO:0000256" key="9">
    <source>
        <dbReference type="SAM" id="MobiDB-lite"/>
    </source>
</evidence>
<dbReference type="AlphaFoldDB" id="A0A8T1EC11"/>
<evidence type="ECO:0000256" key="4">
    <source>
        <dbReference type="ARBA" id="ARBA00022741"/>
    </source>
</evidence>
<keyword evidence="3" id="KW-0808">Transferase</keyword>
<dbReference type="InterPro" id="IPR008271">
    <property type="entry name" value="Ser/Thr_kinase_AS"/>
</dbReference>
<evidence type="ECO:0000259" key="11">
    <source>
        <dbReference type="PROSITE" id="PS51285"/>
    </source>
</evidence>
<dbReference type="InterPro" id="IPR011009">
    <property type="entry name" value="Kinase-like_dom_sf"/>
</dbReference>
<dbReference type="PROSITE" id="PS51285">
    <property type="entry name" value="AGC_KINASE_CTER"/>
    <property type="match status" value="1"/>
</dbReference>
<dbReference type="PROSITE" id="PS50011">
    <property type="entry name" value="PROTEIN_KINASE_DOM"/>
    <property type="match status" value="1"/>
</dbReference>
<comment type="caution">
    <text evidence="12">The sequence shown here is derived from an EMBL/GenBank/DDBJ whole genome shotgun (WGS) entry which is preliminary data.</text>
</comment>
<dbReference type="Gene3D" id="3.30.200.20">
    <property type="entry name" value="Phosphorylase Kinase, domain 1"/>
    <property type="match status" value="1"/>
</dbReference>
<dbReference type="PANTHER" id="PTHR24356:SF1">
    <property type="entry name" value="SERINE_THREONINE-PROTEIN KINASE GREATWALL"/>
    <property type="match status" value="1"/>
</dbReference>
<comment type="catalytic activity">
    <reaction evidence="8">
        <text>L-seryl-[protein] + ATP = O-phospho-L-seryl-[protein] + ADP + H(+)</text>
        <dbReference type="Rhea" id="RHEA:17989"/>
        <dbReference type="Rhea" id="RHEA-COMP:9863"/>
        <dbReference type="Rhea" id="RHEA-COMP:11604"/>
        <dbReference type="ChEBI" id="CHEBI:15378"/>
        <dbReference type="ChEBI" id="CHEBI:29999"/>
        <dbReference type="ChEBI" id="CHEBI:30616"/>
        <dbReference type="ChEBI" id="CHEBI:83421"/>
        <dbReference type="ChEBI" id="CHEBI:456216"/>
        <dbReference type="EC" id="2.7.11.1"/>
    </reaction>
</comment>
<feature type="region of interest" description="Disordered" evidence="9">
    <location>
        <begin position="15"/>
        <end position="40"/>
    </location>
</feature>
<dbReference type="GO" id="GO:0004674">
    <property type="term" value="F:protein serine/threonine kinase activity"/>
    <property type="evidence" value="ECO:0007669"/>
    <property type="project" value="UniProtKB-KW"/>
</dbReference>